<feature type="transmembrane region" description="Helical" evidence="1">
    <location>
        <begin position="245"/>
        <end position="265"/>
    </location>
</feature>
<sequence>MVGGVLFGGISATLIRLVSIHGSLLSHVRSLLTSLAIGLLLLGGLGIIVILWLGYDFEATCLLLAVGGFGVAMQFQAMLLSLLRAACATAATIRASVAWVISVPLCLWTFSFQETDLSRIFLWMALAMAIGFGVAAWVSGPSLWRLFSTQPSSSGSQESLVRNTASFVAVNFFSFAFVNIDFTLFREIGTASEYSAMAAVKIFFERFALPLMLVFSGAVSMRVLRQPDGGAGGQRGINISIRRNLYSVFTLIALIIGLTVAYQVLTPLFTQREVALTPVLSGIVVAGYVLYMLNGVFWDVLVLRKSTRGILWRTSGLLIGYAFLQYFSIRNYGISGWAIGWFLANLVVTLVLLRGGVIAYRMREGAMPSKISS</sequence>
<name>A0A495WEI4_9RHOO</name>
<keyword evidence="1" id="KW-0472">Membrane</keyword>
<feature type="transmembrane region" description="Helical" evidence="1">
    <location>
        <begin position="207"/>
        <end position="224"/>
    </location>
</feature>
<keyword evidence="3" id="KW-1185">Reference proteome</keyword>
<feature type="transmembrane region" description="Helical" evidence="1">
    <location>
        <begin position="277"/>
        <end position="298"/>
    </location>
</feature>
<organism evidence="2 3">
    <name type="scientific">Azonexus fungiphilus</name>
    <dbReference type="NCBI Taxonomy" id="146940"/>
    <lineage>
        <taxon>Bacteria</taxon>
        <taxon>Pseudomonadati</taxon>
        <taxon>Pseudomonadota</taxon>
        <taxon>Betaproteobacteria</taxon>
        <taxon>Rhodocyclales</taxon>
        <taxon>Azonexaceae</taxon>
        <taxon>Azonexus</taxon>
    </lineage>
</organism>
<evidence type="ECO:0000313" key="2">
    <source>
        <dbReference type="EMBL" id="RKT59640.1"/>
    </source>
</evidence>
<dbReference type="Proteomes" id="UP000270626">
    <property type="component" value="Unassembled WGS sequence"/>
</dbReference>
<evidence type="ECO:0000313" key="3">
    <source>
        <dbReference type="Proteomes" id="UP000270626"/>
    </source>
</evidence>
<feature type="transmembrane region" description="Helical" evidence="1">
    <location>
        <begin position="120"/>
        <end position="139"/>
    </location>
</feature>
<feature type="transmembrane region" description="Helical" evidence="1">
    <location>
        <begin position="32"/>
        <end position="55"/>
    </location>
</feature>
<accession>A0A495WEI4</accession>
<reference evidence="2 3" key="1">
    <citation type="submission" date="2018-10" db="EMBL/GenBank/DDBJ databases">
        <title>Genomic Encyclopedia of Type Strains, Phase IV (KMG-IV): sequencing the most valuable type-strain genomes for metagenomic binning, comparative biology and taxonomic classification.</title>
        <authorList>
            <person name="Goeker M."/>
        </authorList>
    </citation>
    <scope>NUCLEOTIDE SEQUENCE [LARGE SCALE GENOMIC DNA]</scope>
    <source>
        <strain evidence="2 3">DSM 23841</strain>
    </source>
</reference>
<feature type="transmembrane region" description="Helical" evidence="1">
    <location>
        <begin position="310"/>
        <end position="328"/>
    </location>
</feature>
<feature type="transmembrane region" description="Helical" evidence="1">
    <location>
        <begin position="95"/>
        <end position="114"/>
    </location>
</feature>
<protein>
    <submittedName>
        <fullName evidence="2">Uncharacterized protein</fullName>
    </submittedName>
</protein>
<proteinExistence type="predicted"/>
<dbReference type="AlphaFoldDB" id="A0A495WEI4"/>
<comment type="caution">
    <text evidence="2">The sequence shown here is derived from an EMBL/GenBank/DDBJ whole genome shotgun (WGS) entry which is preliminary data.</text>
</comment>
<feature type="transmembrane region" description="Helical" evidence="1">
    <location>
        <begin position="61"/>
        <end position="83"/>
    </location>
</feature>
<feature type="transmembrane region" description="Helical" evidence="1">
    <location>
        <begin position="334"/>
        <end position="353"/>
    </location>
</feature>
<dbReference type="EMBL" id="RBXP01000013">
    <property type="protein sequence ID" value="RKT59640.1"/>
    <property type="molecule type" value="Genomic_DNA"/>
</dbReference>
<feature type="transmembrane region" description="Helical" evidence="1">
    <location>
        <begin position="160"/>
        <end position="180"/>
    </location>
</feature>
<evidence type="ECO:0000256" key="1">
    <source>
        <dbReference type="SAM" id="Phobius"/>
    </source>
</evidence>
<keyword evidence="1" id="KW-0812">Transmembrane</keyword>
<feature type="transmembrane region" description="Helical" evidence="1">
    <location>
        <begin position="6"/>
        <end position="25"/>
    </location>
</feature>
<keyword evidence="1" id="KW-1133">Transmembrane helix</keyword>
<gene>
    <name evidence="2" type="ORF">DFR40_1529</name>
</gene>